<feature type="transmembrane region" description="Helical" evidence="1">
    <location>
        <begin position="47"/>
        <end position="64"/>
    </location>
</feature>
<proteinExistence type="predicted"/>
<feature type="transmembrane region" description="Helical" evidence="1">
    <location>
        <begin position="21"/>
        <end position="41"/>
    </location>
</feature>
<dbReference type="Proteomes" id="UP000002287">
    <property type="component" value="Plasmid pBVIE03"/>
</dbReference>
<reference evidence="2 3" key="1">
    <citation type="submission" date="2007-03" db="EMBL/GenBank/DDBJ databases">
        <title>Complete sequence of plasmid pBVIE03 of Burkholderia vietnamiensis G4.</title>
        <authorList>
            <consortium name="US DOE Joint Genome Institute"/>
            <person name="Copeland A."/>
            <person name="Lucas S."/>
            <person name="Lapidus A."/>
            <person name="Barry K."/>
            <person name="Detter J.C."/>
            <person name="Glavina del Rio T."/>
            <person name="Hammon N."/>
            <person name="Israni S."/>
            <person name="Dalin E."/>
            <person name="Tice H."/>
            <person name="Pitluck S."/>
            <person name="Chain P."/>
            <person name="Malfatti S."/>
            <person name="Shin M."/>
            <person name="Vergez L."/>
            <person name="Schmutz J."/>
            <person name="Larimer F."/>
            <person name="Land M."/>
            <person name="Hauser L."/>
            <person name="Kyrpides N."/>
            <person name="Tiedje J."/>
            <person name="Richardson P."/>
        </authorList>
    </citation>
    <scope>NUCLEOTIDE SEQUENCE [LARGE SCALE GENOMIC DNA]</scope>
    <source>
        <strain evidence="3">G4 / LMG 22486</strain>
        <plasmid evidence="2 3">pBVIE03</plasmid>
    </source>
</reference>
<feature type="transmembrane region" description="Helical" evidence="1">
    <location>
        <begin position="109"/>
        <end position="127"/>
    </location>
</feature>
<keyword evidence="1" id="KW-1133">Transmembrane helix</keyword>
<keyword evidence="1" id="KW-0472">Membrane</keyword>
<dbReference type="KEGG" id="bvi:Bcep1808_7521"/>
<keyword evidence="1" id="KW-0812">Transmembrane</keyword>
<evidence type="ECO:0000256" key="1">
    <source>
        <dbReference type="SAM" id="Phobius"/>
    </source>
</evidence>
<dbReference type="HOGENOM" id="CLU_144018_0_0_4"/>
<evidence type="ECO:0000313" key="3">
    <source>
        <dbReference type="Proteomes" id="UP000002287"/>
    </source>
</evidence>
<dbReference type="EMBL" id="CP000619">
    <property type="protein sequence ID" value="ABO60396.1"/>
    <property type="molecule type" value="Genomic_DNA"/>
</dbReference>
<dbReference type="AlphaFoldDB" id="A4JVU3"/>
<organism evidence="2 3">
    <name type="scientific">Burkholderia vietnamiensis (strain G4 / LMG 22486)</name>
    <name type="common">Burkholderia cepacia (strain R1808)</name>
    <dbReference type="NCBI Taxonomy" id="269482"/>
    <lineage>
        <taxon>Bacteria</taxon>
        <taxon>Pseudomonadati</taxon>
        <taxon>Pseudomonadota</taxon>
        <taxon>Betaproteobacteria</taxon>
        <taxon>Burkholderiales</taxon>
        <taxon>Burkholderiaceae</taxon>
        <taxon>Burkholderia</taxon>
        <taxon>Burkholderia cepacia complex</taxon>
    </lineage>
</organism>
<feature type="transmembrane region" description="Helical" evidence="1">
    <location>
        <begin position="84"/>
        <end position="103"/>
    </location>
</feature>
<accession>A4JVU3</accession>
<keyword evidence="2" id="KW-0614">Plasmid</keyword>
<name>A4JVU3_BURVG</name>
<protein>
    <submittedName>
        <fullName evidence="2">Uncharacterized protein</fullName>
    </submittedName>
</protein>
<evidence type="ECO:0000313" key="2">
    <source>
        <dbReference type="EMBL" id="ABO60396.1"/>
    </source>
</evidence>
<geneLocation type="plasmid" evidence="2 3">
    <name>pBVIE03</name>
</geneLocation>
<gene>
    <name evidence="2" type="ordered locus">Bcep1808_7521</name>
</gene>
<sequence length="153" mass="16756">MDKKNDRRRPNPARALLERHSLGSAGFCVLILLALTGLPTLDLQLTVALWCACLALPIFLSVYLAKEEILILRNRTEPKLEAALYAAILVAHTGLLLLGTAIACLASHHSPLLGVIVWFALATIYWLNSALERTVSGSQNPAPARQHDVREED</sequence>